<keyword evidence="1" id="KW-0472">Membrane</keyword>
<gene>
    <name evidence="2" type="ORF">PHMEG_00019235</name>
</gene>
<evidence type="ECO:0000313" key="2">
    <source>
        <dbReference type="EMBL" id="OWZ08253.1"/>
    </source>
</evidence>
<feature type="transmembrane region" description="Helical" evidence="1">
    <location>
        <begin position="76"/>
        <end position="93"/>
    </location>
</feature>
<dbReference type="OrthoDB" id="1749075at2759"/>
<organism evidence="2 3">
    <name type="scientific">Phytophthora megakarya</name>
    <dbReference type="NCBI Taxonomy" id="4795"/>
    <lineage>
        <taxon>Eukaryota</taxon>
        <taxon>Sar</taxon>
        <taxon>Stramenopiles</taxon>
        <taxon>Oomycota</taxon>
        <taxon>Peronosporomycetes</taxon>
        <taxon>Peronosporales</taxon>
        <taxon>Peronosporaceae</taxon>
        <taxon>Phytophthora</taxon>
    </lineage>
</organism>
<dbReference type="EMBL" id="NBNE01003218">
    <property type="protein sequence ID" value="OWZ08253.1"/>
    <property type="molecule type" value="Genomic_DNA"/>
</dbReference>
<reference evidence="3" key="1">
    <citation type="submission" date="2017-03" db="EMBL/GenBank/DDBJ databases">
        <title>Phytopthora megakarya and P. palmivora, two closely related causual agents of cacao black pod achieved similar genome size and gene model numbers by different mechanisms.</title>
        <authorList>
            <person name="Ali S."/>
            <person name="Shao J."/>
            <person name="Larry D.J."/>
            <person name="Kronmiller B."/>
            <person name="Shen D."/>
            <person name="Strem M.D."/>
            <person name="Melnick R.L."/>
            <person name="Guiltinan M.J."/>
            <person name="Tyler B.M."/>
            <person name="Meinhardt L.W."/>
            <person name="Bailey B.A."/>
        </authorList>
    </citation>
    <scope>NUCLEOTIDE SEQUENCE [LARGE SCALE GENOMIC DNA]</scope>
    <source>
        <strain evidence="3">zdho120</strain>
    </source>
</reference>
<dbReference type="AlphaFoldDB" id="A0A225VS40"/>
<sequence length="410" mass="47299">MTGFSHSQKPYSDEQSLGAITTVTHISSYSVCPLCIVRDNKQHIAAKSKDKFHMNNNTWEVIPRPRKRMILRSRRVFVVKLLFTIAALPDFAIRQMDVMIAFRNCFLIYITLVEGFTVPGNEDLVCKTPIEPLRVNINSPLPGIKRFLDFTSSKQTVVCFYKLRTVSPALYVDDLLIFASTPALVKSLFGWSIQHDRKNRTLFVHQHKYATKVINRFSDYIPYPIATPADQNFILSVSSLPTTEAEKDAINVLSYREAVDSIMYIMATYPPWQCIKHQAREPSRQRDSVQFCRRICDYAIKQSDRMASVQTPPDCLSTPEAEYIALFHCMQKPIFVKVFLRALGFAITNANHIYDDNQSCIKKCYNPEKVERHEFSITYCNTKDMISDTFTKAQDKHPFRDLRTMIFPAR</sequence>
<name>A0A225VS40_9STRA</name>
<evidence type="ECO:0000313" key="3">
    <source>
        <dbReference type="Proteomes" id="UP000198211"/>
    </source>
</evidence>
<proteinExistence type="predicted"/>
<protein>
    <submittedName>
        <fullName evidence="2">Integrase, catalytic core protein</fullName>
    </submittedName>
</protein>
<comment type="caution">
    <text evidence="2">The sequence shown here is derived from an EMBL/GenBank/DDBJ whole genome shotgun (WGS) entry which is preliminary data.</text>
</comment>
<keyword evidence="1" id="KW-1133">Transmembrane helix</keyword>
<dbReference type="Proteomes" id="UP000198211">
    <property type="component" value="Unassembled WGS sequence"/>
</dbReference>
<keyword evidence="3" id="KW-1185">Reference proteome</keyword>
<accession>A0A225VS40</accession>
<keyword evidence="1" id="KW-0812">Transmembrane</keyword>
<dbReference type="CDD" id="cd09272">
    <property type="entry name" value="RNase_HI_RT_Ty1"/>
    <property type="match status" value="1"/>
</dbReference>
<evidence type="ECO:0000256" key="1">
    <source>
        <dbReference type="SAM" id="Phobius"/>
    </source>
</evidence>